<feature type="transmembrane region" description="Helical" evidence="7">
    <location>
        <begin position="459"/>
        <end position="479"/>
    </location>
</feature>
<feature type="transmembrane region" description="Helical" evidence="7">
    <location>
        <begin position="249"/>
        <end position="272"/>
    </location>
</feature>
<feature type="transmembrane region" description="Helical" evidence="7">
    <location>
        <begin position="136"/>
        <end position="155"/>
    </location>
</feature>
<evidence type="ECO:0000259" key="8">
    <source>
        <dbReference type="Pfam" id="PF00361"/>
    </source>
</evidence>
<feature type="transmembrane region" description="Helical" evidence="7">
    <location>
        <begin position="191"/>
        <end position="212"/>
    </location>
</feature>
<dbReference type="RefSeq" id="WP_344253486.1">
    <property type="nucleotide sequence ID" value="NZ_BAAARE010000003.1"/>
</dbReference>
<gene>
    <name evidence="9" type="ORF">GCM10009858_09750</name>
</gene>
<evidence type="ECO:0000256" key="2">
    <source>
        <dbReference type="ARBA" id="ARBA00022692"/>
    </source>
</evidence>
<sequence length="554" mass="55524">MKGLAIDYSVLLPALVPVAGLVLVLVLDLVDPRLRRVPYAVAGLAALGAAAATVPGLALGGGTTRETFCLTGRGPVAAGAAGSLPSVDGLPQVCLWQADALASTLQLAAALAAAVCIALAWPRTRRTRPSDSTREPVEAVLLLAALAGTIVVAASRDVGTWLVALELATLPVIALVALSGRRSAVAGATQLLVTSLVSFALLALGVALWFAATGSPFLTPDAALSSGGAFAAGVPGTGSVTVTQAASPVVYSSVSGGVVALATVLIVAGVGFKLSLVPFHAWTPTAYAGSSVPVATFLATVSKVAALAALLVVLRSVAVLGTPAVLAIAVLASLSMTLGNVMALRQDDVVRLLAWSTVAQAGWVVLPLVSISALGVGASATYLLTYVVATLVAFSVVAVTLRDQGGRGRSIGDYDGLWRRSPWRAGALVLALTSLAGLPPGVIGLVGKITALRPVVAEGWIWLAAIAAVNAVIGVAVYLRWLRAVITETSPEPVAAPAPEAPLEPAGATAASGGEGAPLAMSQRRPLVVAGLMLASAVLVVVSVQPDLLLRLLG</sequence>
<dbReference type="InterPro" id="IPR001750">
    <property type="entry name" value="ND/Mrp_TM"/>
</dbReference>
<comment type="caution">
    <text evidence="9">The sequence shown here is derived from an EMBL/GenBank/DDBJ whole genome shotgun (WGS) entry which is preliminary data.</text>
</comment>
<feature type="transmembrane region" description="Helical" evidence="7">
    <location>
        <begin position="320"/>
        <end position="341"/>
    </location>
</feature>
<feature type="transmembrane region" description="Helical" evidence="7">
    <location>
        <begin position="380"/>
        <end position="401"/>
    </location>
</feature>
<evidence type="ECO:0000256" key="4">
    <source>
        <dbReference type="ARBA" id="ARBA00023136"/>
    </source>
</evidence>
<feature type="transmembrane region" description="Helical" evidence="7">
    <location>
        <begin position="527"/>
        <end position="544"/>
    </location>
</feature>
<feature type="domain" description="NADH:quinone oxidoreductase/Mrp antiporter transmembrane" evidence="8">
    <location>
        <begin position="156"/>
        <end position="473"/>
    </location>
</feature>
<feature type="region of interest" description="Disordered" evidence="6">
    <location>
        <begin position="493"/>
        <end position="517"/>
    </location>
</feature>
<evidence type="ECO:0000256" key="1">
    <source>
        <dbReference type="ARBA" id="ARBA00004127"/>
    </source>
</evidence>
<evidence type="ECO:0000256" key="7">
    <source>
        <dbReference type="SAM" id="Phobius"/>
    </source>
</evidence>
<keyword evidence="3 7" id="KW-1133">Transmembrane helix</keyword>
<reference evidence="10" key="1">
    <citation type="journal article" date="2019" name="Int. J. Syst. Evol. Microbiol.">
        <title>The Global Catalogue of Microorganisms (GCM) 10K type strain sequencing project: providing services to taxonomists for standard genome sequencing and annotation.</title>
        <authorList>
            <consortium name="The Broad Institute Genomics Platform"/>
            <consortium name="The Broad Institute Genome Sequencing Center for Infectious Disease"/>
            <person name="Wu L."/>
            <person name="Ma J."/>
        </authorList>
    </citation>
    <scope>NUCLEOTIDE SEQUENCE [LARGE SCALE GENOMIC DNA]</scope>
    <source>
        <strain evidence="10">JCM 16259</strain>
    </source>
</reference>
<dbReference type="EMBL" id="BAAARE010000003">
    <property type="protein sequence ID" value="GAA2474420.1"/>
    <property type="molecule type" value="Genomic_DNA"/>
</dbReference>
<feature type="transmembrane region" description="Helical" evidence="7">
    <location>
        <begin position="292"/>
        <end position="314"/>
    </location>
</feature>
<dbReference type="PANTHER" id="PTHR22773">
    <property type="entry name" value="NADH DEHYDROGENASE"/>
    <property type="match status" value="1"/>
</dbReference>
<organism evidence="9 10">
    <name type="scientific">Terrabacter carboxydivorans</name>
    <dbReference type="NCBI Taxonomy" id="619730"/>
    <lineage>
        <taxon>Bacteria</taxon>
        <taxon>Bacillati</taxon>
        <taxon>Actinomycetota</taxon>
        <taxon>Actinomycetes</taxon>
        <taxon>Micrococcales</taxon>
        <taxon>Intrasporangiaceae</taxon>
        <taxon>Terrabacter</taxon>
    </lineage>
</organism>
<keyword evidence="2 5" id="KW-0812">Transmembrane</keyword>
<dbReference type="Pfam" id="PF00361">
    <property type="entry name" value="Proton_antipo_M"/>
    <property type="match status" value="1"/>
</dbReference>
<feature type="transmembrane region" description="Helical" evidence="7">
    <location>
        <begin position="353"/>
        <end position="374"/>
    </location>
</feature>
<feature type="transmembrane region" description="Helical" evidence="7">
    <location>
        <begin position="161"/>
        <end position="179"/>
    </location>
</feature>
<keyword evidence="4 7" id="KW-0472">Membrane</keyword>
<proteinExistence type="predicted"/>
<evidence type="ECO:0000313" key="9">
    <source>
        <dbReference type="EMBL" id="GAA2474420.1"/>
    </source>
</evidence>
<evidence type="ECO:0000256" key="6">
    <source>
        <dbReference type="SAM" id="MobiDB-lite"/>
    </source>
</evidence>
<feature type="transmembrane region" description="Helical" evidence="7">
    <location>
        <begin position="422"/>
        <end position="447"/>
    </location>
</feature>
<evidence type="ECO:0000313" key="10">
    <source>
        <dbReference type="Proteomes" id="UP001500730"/>
    </source>
</evidence>
<dbReference type="Proteomes" id="UP001500730">
    <property type="component" value="Unassembled WGS sequence"/>
</dbReference>
<protein>
    <recommendedName>
        <fullName evidence="8">NADH:quinone oxidoreductase/Mrp antiporter transmembrane domain-containing protein</fullName>
    </recommendedName>
</protein>
<comment type="subcellular location">
    <subcellularLocation>
        <location evidence="1">Endomembrane system</location>
        <topology evidence="1">Multi-pass membrane protein</topology>
    </subcellularLocation>
    <subcellularLocation>
        <location evidence="5">Membrane</location>
        <topology evidence="5">Multi-pass membrane protein</topology>
    </subcellularLocation>
</comment>
<keyword evidence="10" id="KW-1185">Reference proteome</keyword>
<accession>A0ABP5Y3J1</accession>
<feature type="transmembrane region" description="Helical" evidence="7">
    <location>
        <begin position="6"/>
        <end position="27"/>
    </location>
</feature>
<evidence type="ECO:0000256" key="3">
    <source>
        <dbReference type="ARBA" id="ARBA00022989"/>
    </source>
</evidence>
<feature type="transmembrane region" description="Helical" evidence="7">
    <location>
        <begin position="39"/>
        <end position="58"/>
    </location>
</feature>
<name>A0ABP5Y3J1_9MICO</name>
<feature type="compositionally biased region" description="Low complexity" evidence="6">
    <location>
        <begin position="503"/>
        <end position="512"/>
    </location>
</feature>
<evidence type="ECO:0000256" key="5">
    <source>
        <dbReference type="RuleBase" id="RU000320"/>
    </source>
</evidence>
<feature type="transmembrane region" description="Helical" evidence="7">
    <location>
        <begin position="105"/>
        <end position="124"/>
    </location>
</feature>